<name>A0ABX1TZ59_9PROT</name>
<evidence type="ECO:0000259" key="9">
    <source>
        <dbReference type="PROSITE" id="PS50905"/>
    </source>
</evidence>
<comment type="caution">
    <text evidence="10">The sequence shown here is derived from an EMBL/GenBank/DDBJ whole genome shotgun (WGS) entry which is preliminary data.</text>
</comment>
<sequence length="186" mass="20922">MKGDKMVIQLLNKQLANELAAINQYFLHARMYKNWGFNALGKHEYEESIEEMQHADKIIERLLFLDGLPKMEVPKLLIGSNVPECLSGDLKLERAAHADLINAVSHCESVKDYVSRDLLQEILNDTEEHLDYLETQLDLIDKVGLQNYLQTQMGGGVRGLIVGWLPSDERALLARPAATPLAANRG</sequence>
<keyword evidence="3 7" id="KW-0409">Iron storage</keyword>
<evidence type="ECO:0000256" key="2">
    <source>
        <dbReference type="ARBA" id="ARBA00008093"/>
    </source>
</evidence>
<comment type="similarity">
    <text evidence="2 7 8">Belongs to the bacterioferritin family.</text>
</comment>
<evidence type="ECO:0000256" key="7">
    <source>
        <dbReference type="PIRNR" id="PIRNR002560"/>
    </source>
</evidence>
<evidence type="ECO:0000256" key="8">
    <source>
        <dbReference type="RuleBase" id="RU000623"/>
    </source>
</evidence>
<evidence type="ECO:0000313" key="11">
    <source>
        <dbReference type="Proteomes" id="UP000749010"/>
    </source>
</evidence>
<dbReference type="InterPro" id="IPR009040">
    <property type="entry name" value="Ferritin-like_diiron"/>
</dbReference>
<dbReference type="PRINTS" id="PR00601">
    <property type="entry name" value="BACFERRITIN"/>
</dbReference>
<dbReference type="PANTHER" id="PTHR30295:SF0">
    <property type="entry name" value="BACTERIOFERRITIN"/>
    <property type="match status" value="1"/>
</dbReference>
<feature type="domain" description="Ferritin-like diiron" evidence="9">
    <location>
        <begin position="1"/>
        <end position="144"/>
    </location>
</feature>
<dbReference type="InterPro" id="IPR009078">
    <property type="entry name" value="Ferritin-like_SF"/>
</dbReference>
<keyword evidence="11" id="KW-1185">Reference proteome</keyword>
<dbReference type="PIRSF" id="PIRSF002560">
    <property type="entry name" value="Bacterioferritin"/>
    <property type="match status" value="1"/>
</dbReference>
<comment type="cofactor">
    <cofactor evidence="1">
        <name>heme b</name>
        <dbReference type="ChEBI" id="CHEBI:60344"/>
    </cofactor>
</comment>
<gene>
    <name evidence="10" type="primary">bfr</name>
    <name evidence="10" type="ORF">E4Q23_10415</name>
</gene>
<keyword evidence="6 7" id="KW-0408">Iron</keyword>
<dbReference type="InterPro" id="IPR002024">
    <property type="entry name" value="Bacterioferritin"/>
</dbReference>
<dbReference type="SUPFAM" id="SSF47240">
    <property type="entry name" value="Ferritin-like"/>
    <property type="match status" value="1"/>
</dbReference>
<dbReference type="InterPro" id="IPR008331">
    <property type="entry name" value="Ferritin_DPS_dom"/>
</dbReference>
<reference evidence="10 11" key="1">
    <citation type="submission" date="2019-03" db="EMBL/GenBank/DDBJ databases">
        <title>Metabolic reconstructions from genomes of highly enriched 'Candidatus Accumulibacter' and 'Candidatus Competibacter' bioreactor populations.</title>
        <authorList>
            <person name="Annavajhala M.K."/>
            <person name="Welles L."/>
            <person name="Abbas B."/>
            <person name="Sorokin D."/>
            <person name="Park H."/>
            <person name="Van Loosdrecht M."/>
            <person name="Chandran K."/>
        </authorList>
    </citation>
    <scope>NUCLEOTIDE SEQUENCE [LARGE SCALE GENOMIC DNA]</scope>
    <source>
        <strain evidence="10 11">SBR_S</strain>
    </source>
</reference>
<dbReference type="PANTHER" id="PTHR30295">
    <property type="entry name" value="BACTERIOFERRITIN"/>
    <property type="match status" value="1"/>
</dbReference>
<dbReference type="Proteomes" id="UP000749010">
    <property type="component" value="Unassembled WGS sequence"/>
</dbReference>
<proteinExistence type="inferred from homology"/>
<comment type="function">
    <text evidence="8">Iron-storage protein.</text>
</comment>
<organism evidence="10 11">
    <name type="scientific">Candidatus Accumulibacter phosphatis</name>
    <dbReference type="NCBI Taxonomy" id="327160"/>
    <lineage>
        <taxon>Bacteria</taxon>
        <taxon>Pseudomonadati</taxon>
        <taxon>Pseudomonadota</taxon>
        <taxon>Betaproteobacteria</taxon>
        <taxon>Candidatus Accumulibacter</taxon>
    </lineage>
</organism>
<evidence type="ECO:0000256" key="4">
    <source>
        <dbReference type="ARBA" id="ARBA00022617"/>
    </source>
</evidence>
<dbReference type="PROSITE" id="PS00549">
    <property type="entry name" value="BACTERIOFERRITIN"/>
    <property type="match status" value="1"/>
</dbReference>
<dbReference type="Gene3D" id="1.20.1260.10">
    <property type="match status" value="1"/>
</dbReference>
<dbReference type="Pfam" id="PF00210">
    <property type="entry name" value="Ferritin"/>
    <property type="match status" value="1"/>
</dbReference>
<dbReference type="InterPro" id="IPR012347">
    <property type="entry name" value="Ferritin-like"/>
</dbReference>
<keyword evidence="4 8" id="KW-0349">Heme</keyword>
<evidence type="ECO:0000256" key="1">
    <source>
        <dbReference type="ARBA" id="ARBA00001970"/>
    </source>
</evidence>
<dbReference type="CDD" id="cd00907">
    <property type="entry name" value="Bacterioferritin"/>
    <property type="match status" value="1"/>
</dbReference>
<dbReference type="EMBL" id="SPMY01000026">
    <property type="protein sequence ID" value="NMQ28129.1"/>
    <property type="molecule type" value="Genomic_DNA"/>
</dbReference>
<evidence type="ECO:0000256" key="6">
    <source>
        <dbReference type="ARBA" id="ARBA00023004"/>
    </source>
</evidence>
<evidence type="ECO:0000256" key="5">
    <source>
        <dbReference type="ARBA" id="ARBA00022723"/>
    </source>
</evidence>
<dbReference type="NCBIfam" id="TIGR00754">
    <property type="entry name" value="bfr"/>
    <property type="match status" value="1"/>
</dbReference>
<dbReference type="PROSITE" id="PS50905">
    <property type="entry name" value="FERRITIN_LIKE"/>
    <property type="match status" value="1"/>
</dbReference>
<accession>A0ABX1TZ59</accession>
<evidence type="ECO:0000256" key="3">
    <source>
        <dbReference type="ARBA" id="ARBA00022434"/>
    </source>
</evidence>
<protein>
    <recommendedName>
        <fullName evidence="7 8">Bacterioferritin</fullName>
    </recommendedName>
</protein>
<keyword evidence="5 7" id="KW-0479">Metal-binding</keyword>
<evidence type="ECO:0000313" key="10">
    <source>
        <dbReference type="EMBL" id="NMQ28129.1"/>
    </source>
</evidence>